<dbReference type="Proteomes" id="UP001217918">
    <property type="component" value="Unassembled WGS sequence"/>
</dbReference>
<feature type="compositionally biased region" description="Low complexity" evidence="1">
    <location>
        <begin position="129"/>
        <end position="142"/>
    </location>
</feature>
<dbReference type="GO" id="GO:0005680">
    <property type="term" value="C:anaphase-promoting complex"/>
    <property type="evidence" value="ECO:0007669"/>
    <property type="project" value="InterPro"/>
</dbReference>
<sequence length="402" mass="43181">MFSVLPDLTPRDCHSLWYTSSRRPNQLPPYLDPAVSQPDGAQAGPTAGASARPRAVQAAIIDRSAPGRMRADETFAERRRLHVSNMGSTWLKPPGVAKTLFQLREERREAEEHAEAVRREQLHQELADAEAAGGTAGAAGAADAREDLDGDLVMDEEDDMGRDLDDEIPDADADEGGLGFDGTSDDDEDSGLEDSEEEDDLSDEDSEEGGEAYGENLPAASANQGSSVQTHQQRQERRELAHHMAIVRATEDRMRELVAARGREAAGAGELYGEEVDLENGEQADILDEEDLVEDSRMMADMDPGLDLHLDADLDAAIPDGDGGGYEHTDSDASLSSDNDDDGGGGDDGPIISYVGRPPRVSGYRTSLPRSDAARNSIDFSSLVEGDGSSLPGGSPHLRRRM</sequence>
<dbReference type="AlphaFoldDB" id="A0AAD9ME21"/>
<feature type="compositionally biased region" description="Acidic residues" evidence="1">
    <location>
        <begin position="183"/>
        <end position="210"/>
    </location>
</feature>
<dbReference type="GO" id="GO:0031145">
    <property type="term" value="P:anaphase-promoting complex-dependent catabolic process"/>
    <property type="evidence" value="ECO:0007669"/>
    <property type="project" value="InterPro"/>
</dbReference>
<feature type="region of interest" description="Disordered" evidence="1">
    <location>
        <begin position="18"/>
        <end position="55"/>
    </location>
</feature>
<feature type="region of interest" description="Disordered" evidence="1">
    <location>
        <begin position="311"/>
        <end position="402"/>
    </location>
</feature>
<reference evidence="2" key="1">
    <citation type="journal article" date="2023" name="Mol. Plant Microbe Interact.">
        <title>Elucidating the Obligate Nature and Biological Capacity of an Invasive Fungal Corn Pathogen.</title>
        <authorList>
            <person name="MacCready J.S."/>
            <person name="Roggenkamp E.M."/>
            <person name="Gdanetz K."/>
            <person name="Chilvers M.I."/>
        </authorList>
    </citation>
    <scope>NUCLEOTIDE SEQUENCE</scope>
    <source>
        <strain evidence="2">PM02</strain>
    </source>
</reference>
<accession>A0AAD9ME21</accession>
<name>A0AAD9ME21_9PEZI</name>
<gene>
    <name evidence="2" type="ORF">P8C59_007265</name>
</gene>
<feature type="region of interest" description="Disordered" evidence="1">
    <location>
        <begin position="263"/>
        <end position="285"/>
    </location>
</feature>
<evidence type="ECO:0000313" key="2">
    <source>
        <dbReference type="EMBL" id="KAK2072947.1"/>
    </source>
</evidence>
<feature type="compositionally biased region" description="Polar residues" evidence="1">
    <location>
        <begin position="221"/>
        <end position="232"/>
    </location>
</feature>
<comment type="caution">
    <text evidence="2">The sequence shown here is derived from an EMBL/GenBank/DDBJ whole genome shotgun (WGS) entry which is preliminary data.</text>
</comment>
<dbReference type="EMBL" id="JAQQPM010000006">
    <property type="protein sequence ID" value="KAK2072947.1"/>
    <property type="molecule type" value="Genomic_DNA"/>
</dbReference>
<dbReference type="InterPro" id="IPR008402">
    <property type="entry name" value="APC_su15/mnd2"/>
</dbReference>
<dbReference type="Pfam" id="PF05841">
    <property type="entry name" value="Apc15p"/>
    <property type="match status" value="1"/>
</dbReference>
<proteinExistence type="predicted"/>
<evidence type="ECO:0000313" key="3">
    <source>
        <dbReference type="Proteomes" id="UP001217918"/>
    </source>
</evidence>
<organism evidence="2 3">
    <name type="scientific">Phyllachora maydis</name>
    <dbReference type="NCBI Taxonomy" id="1825666"/>
    <lineage>
        <taxon>Eukaryota</taxon>
        <taxon>Fungi</taxon>
        <taxon>Dikarya</taxon>
        <taxon>Ascomycota</taxon>
        <taxon>Pezizomycotina</taxon>
        <taxon>Sordariomycetes</taxon>
        <taxon>Sordariomycetidae</taxon>
        <taxon>Phyllachorales</taxon>
        <taxon>Phyllachoraceae</taxon>
        <taxon>Phyllachora</taxon>
    </lineage>
</organism>
<evidence type="ECO:0000256" key="1">
    <source>
        <dbReference type="SAM" id="MobiDB-lite"/>
    </source>
</evidence>
<feature type="compositionally biased region" description="Acidic residues" evidence="1">
    <location>
        <begin position="146"/>
        <end position="175"/>
    </location>
</feature>
<feature type="compositionally biased region" description="Acidic residues" evidence="1">
    <location>
        <begin position="272"/>
        <end position="285"/>
    </location>
</feature>
<feature type="region of interest" description="Disordered" evidence="1">
    <location>
        <begin position="126"/>
        <end position="241"/>
    </location>
</feature>
<protein>
    <submittedName>
        <fullName evidence="2">Uncharacterized protein</fullName>
    </submittedName>
</protein>
<keyword evidence="3" id="KW-1185">Reference proteome</keyword>